<dbReference type="EMBL" id="CP047156">
    <property type="protein sequence ID" value="QHB99899.1"/>
    <property type="molecule type" value="Genomic_DNA"/>
</dbReference>
<dbReference type="SUPFAM" id="SSF53335">
    <property type="entry name" value="S-adenosyl-L-methionine-dependent methyltransferases"/>
    <property type="match status" value="1"/>
</dbReference>
<name>A0A7L4YL97_9ACTN</name>
<evidence type="ECO:0000313" key="3">
    <source>
        <dbReference type="Proteomes" id="UP000463857"/>
    </source>
</evidence>
<keyword evidence="2" id="KW-0808">Transferase</keyword>
<dbReference type="Pfam" id="PF13649">
    <property type="entry name" value="Methyltransf_25"/>
    <property type="match status" value="1"/>
</dbReference>
<dbReference type="Proteomes" id="UP000463857">
    <property type="component" value="Chromosome"/>
</dbReference>
<accession>A0A7L4YL97</accession>
<dbReference type="RefSeq" id="WP_159543930.1">
    <property type="nucleotide sequence ID" value="NZ_CP047156.1"/>
</dbReference>
<dbReference type="InterPro" id="IPR029063">
    <property type="entry name" value="SAM-dependent_MTases_sf"/>
</dbReference>
<sequence>MRDRAAEQIAEIDRRLRRGEISRDEWHRQMRRLIEPAYLSAADALGGSGYTGTPQQWRRARSLIVELMPHAGTFLDVGCANGLLMESVAEWAGERDVAIEPYGVDISEALVSVARRRLPQWAARLWVGNAATWDPPRRFDYVRTGLDYVPAGDRAAYVERLREEFVGPGGRLIIGTHSFENSTGEELAHEVEGYGVLVADVVERPKPGTDVTYQAISVVPA</sequence>
<feature type="domain" description="Methyltransferase" evidence="1">
    <location>
        <begin position="75"/>
        <end position="162"/>
    </location>
</feature>
<protein>
    <submittedName>
        <fullName evidence="2">Methyltransferase domain-containing protein</fullName>
    </submittedName>
</protein>
<keyword evidence="3" id="KW-1185">Reference proteome</keyword>
<evidence type="ECO:0000313" key="2">
    <source>
        <dbReference type="EMBL" id="QHB99899.1"/>
    </source>
</evidence>
<keyword evidence="2" id="KW-0489">Methyltransferase</keyword>
<organism evidence="2 3">
    <name type="scientific">Epidermidibacterium keratini</name>
    <dbReference type="NCBI Taxonomy" id="1891644"/>
    <lineage>
        <taxon>Bacteria</taxon>
        <taxon>Bacillati</taxon>
        <taxon>Actinomycetota</taxon>
        <taxon>Actinomycetes</taxon>
        <taxon>Sporichthyales</taxon>
        <taxon>Sporichthyaceae</taxon>
        <taxon>Epidermidibacterium</taxon>
    </lineage>
</organism>
<proteinExistence type="predicted"/>
<gene>
    <name evidence="2" type="ORF">EK0264_06105</name>
</gene>
<dbReference type="GO" id="GO:0008168">
    <property type="term" value="F:methyltransferase activity"/>
    <property type="evidence" value="ECO:0007669"/>
    <property type="project" value="UniProtKB-KW"/>
</dbReference>
<dbReference type="InterPro" id="IPR041698">
    <property type="entry name" value="Methyltransf_25"/>
</dbReference>
<dbReference type="InParanoid" id="A0A7L4YL97"/>
<dbReference type="KEGG" id="eke:EK0264_06105"/>
<reference evidence="2 3" key="1">
    <citation type="journal article" date="2018" name="Int. J. Syst. Evol. Microbiol.">
        <title>Epidermidibacterium keratini gen. nov., sp. nov., a member of the family Sporichthyaceae, isolated from keratin epidermis.</title>
        <authorList>
            <person name="Lee D.G."/>
            <person name="Trujillo M.E."/>
            <person name="Kang S."/>
            <person name="Nam J.J."/>
            <person name="Kim Y.J."/>
        </authorList>
    </citation>
    <scope>NUCLEOTIDE SEQUENCE [LARGE SCALE GENOMIC DNA]</scope>
    <source>
        <strain evidence="2 3">EPI-7</strain>
    </source>
</reference>
<dbReference type="GO" id="GO:0032259">
    <property type="term" value="P:methylation"/>
    <property type="evidence" value="ECO:0007669"/>
    <property type="project" value="UniProtKB-KW"/>
</dbReference>
<evidence type="ECO:0000259" key="1">
    <source>
        <dbReference type="Pfam" id="PF13649"/>
    </source>
</evidence>
<dbReference type="AlphaFoldDB" id="A0A7L4YL97"/>
<dbReference type="CDD" id="cd02440">
    <property type="entry name" value="AdoMet_MTases"/>
    <property type="match status" value="1"/>
</dbReference>
<dbReference type="OrthoDB" id="3636702at2"/>
<dbReference type="Gene3D" id="3.40.50.150">
    <property type="entry name" value="Vaccinia Virus protein VP39"/>
    <property type="match status" value="1"/>
</dbReference>